<reference evidence="2 3" key="1">
    <citation type="journal article" date="2016" name="Nat. Commun.">
        <title>Thousands of microbial genomes shed light on interconnected biogeochemical processes in an aquifer system.</title>
        <authorList>
            <person name="Anantharaman K."/>
            <person name="Brown C.T."/>
            <person name="Hug L.A."/>
            <person name="Sharon I."/>
            <person name="Castelle C.J."/>
            <person name="Probst A.J."/>
            <person name="Thomas B.C."/>
            <person name="Singh A."/>
            <person name="Wilkins M.J."/>
            <person name="Karaoz U."/>
            <person name="Brodie E.L."/>
            <person name="Williams K.H."/>
            <person name="Hubbard S.S."/>
            <person name="Banfield J.F."/>
        </authorList>
    </citation>
    <scope>NUCLEOTIDE SEQUENCE [LARGE SCALE GENOMIC DNA]</scope>
</reference>
<evidence type="ECO:0000256" key="1">
    <source>
        <dbReference type="SAM" id="Phobius"/>
    </source>
</evidence>
<protein>
    <recommendedName>
        <fullName evidence="4">POTRA domain-containing protein</fullName>
    </recommendedName>
</protein>
<dbReference type="AlphaFoldDB" id="A0A1F5WQX1"/>
<feature type="transmembrane region" description="Helical" evidence="1">
    <location>
        <begin position="20"/>
        <end position="43"/>
    </location>
</feature>
<gene>
    <name evidence="2" type="ORF">A3F23_03370</name>
</gene>
<evidence type="ECO:0008006" key="4">
    <source>
        <dbReference type="Google" id="ProtNLM"/>
    </source>
</evidence>
<proteinExistence type="predicted"/>
<keyword evidence="1" id="KW-0472">Membrane</keyword>
<evidence type="ECO:0000313" key="2">
    <source>
        <dbReference type="EMBL" id="OGF78004.1"/>
    </source>
</evidence>
<dbReference type="Proteomes" id="UP000177723">
    <property type="component" value="Unassembled WGS sequence"/>
</dbReference>
<keyword evidence="1" id="KW-0812">Transmembrane</keyword>
<organism evidence="2 3">
    <name type="scientific">Candidatus Giovannonibacteria bacterium RIFCSPHIGHO2_12_FULL_43_15</name>
    <dbReference type="NCBI Taxonomy" id="1798341"/>
    <lineage>
        <taxon>Bacteria</taxon>
        <taxon>Candidatus Giovannoniibacteriota</taxon>
    </lineage>
</organism>
<keyword evidence="1" id="KW-1133">Transmembrane helix</keyword>
<accession>A0A1F5WQX1</accession>
<dbReference type="EMBL" id="MFHT01000007">
    <property type="protein sequence ID" value="OGF78004.1"/>
    <property type="molecule type" value="Genomic_DNA"/>
</dbReference>
<name>A0A1F5WQX1_9BACT</name>
<comment type="caution">
    <text evidence="2">The sequence shown here is derived from an EMBL/GenBank/DDBJ whole genome shotgun (WGS) entry which is preliminary data.</text>
</comment>
<evidence type="ECO:0000313" key="3">
    <source>
        <dbReference type="Proteomes" id="UP000177723"/>
    </source>
</evidence>
<sequence length="267" mass="30789">MSLRQDLLKTSHRRRKKDIFTKILFGICVLGIVSAIATFLFYIPALRVSNIIISGLDKNNAKELHTELFEILGGRKWLIVPKNHILFLPKKNIEEFLSGKYGFRDFAVAKKFPSTIDISITERKTWAVWCRENGNNCLLLDKEGLAFERSVIFFGSSILKIMDAREEDFLGKNILPPEKFNRILQMTEDAPKIIQGDIESIYIKKSGETYYLYPKSGIYFIIDAETDVERALENLTLALKSGKIKAKADTLEYIDLRFPDKVFYKFK</sequence>